<name>A0A6N4TJN4_9FIRM</name>
<evidence type="ECO:0000256" key="3">
    <source>
        <dbReference type="ARBA" id="ARBA00062323"/>
    </source>
</evidence>
<dbReference type="SUPFAM" id="SSF52540">
    <property type="entry name" value="P-loop containing nucleoside triphosphate hydrolases"/>
    <property type="match status" value="1"/>
</dbReference>
<dbReference type="RefSeq" id="WP_163052044.1">
    <property type="nucleotide sequence ID" value="NZ_AP019695.1"/>
</dbReference>
<dbReference type="InterPro" id="IPR050678">
    <property type="entry name" value="DNA_Partitioning_ATPase"/>
</dbReference>
<sequence length="275" mass="30821">MPYGKIIAIANQKGGVGKTTTSVNLSAGLSLRNKKVLLIDFDPQGDSAKALGYTEPNKMKDTISNIMLEMIVSDECDIENRIIHTEEGFDLIPANEKLSNIEKMLENIEDKETVLKDVLKSVQDKYDFIIIDCRPSLGMLTINAFTCANSVIVPTQPEYLSATGTQQLLSRIQKTKNDQNPQLEVEGILITMADERTLLGKEINKQIHENYGKHFHVFTNKIPRRVSIAESSAVGKSIFKYDSKSDGANAYHVLAREVDLNAKREIKRHRDTITR</sequence>
<comment type="similarity">
    <text evidence="1">Belongs to the ParA family.</text>
</comment>
<dbReference type="InterPro" id="IPR025669">
    <property type="entry name" value="AAA_dom"/>
</dbReference>
<accession>A0A6N4TJN4</accession>
<evidence type="ECO:0000256" key="1">
    <source>
        <dbReference type="ARBA" id="ARBA00006976"/>
    </source>
</evidence>
<organism evidence="6 7">
    <name type="scientific">Amedibacterium intestinale</name>
    <dbReference type="NCBI Taxonomy" id="2583452"/>
    <lineage>
        <taxon>Bacteria</taxon>
        <taxon>Bacillati</taxon>
        <taxon>Bacillota</taxon>
        <taxon>Erysipelotrichia</taxon>
        <taxon>Erysipelotrichales</taxon>
        <taxon>Erysipelotrichaceae</taxon>
        <taxon>Amedibacterium</taxon>
    </lineage>
</organism>
<comment type="subunit">
    <text evidence="3">Dimerizes in the presence of ATP but not ADP; ATP-binding is required for double-stranded (ds)DNA-binding. Interacts with DnaA.</text>
</comment>
<evidence type="ECO:0000313" key="6">
    <source>
        <dbReference type="EMBL" id="BBK22801.1"/>
    </source>
</evidence>
<dbReference type="KEGG" id="aarg:Aargi30884_17040"/>
<dbReference type="PANTHER" id="PTHR13696">
    <property type="entry name" value="P-LOOP CONTAINING NUCLEOSIDE TRIPHOSPHATE HYDROLASE"/>
    <property type="match status" value="1"/>
</dbReference>
<dbReference type="Proteomes" id="UP000464754">
    <property type="component" value="Chromosome"/>
</dbReference>
<dbReference type="Gene3D" id="3.40.50.300">
    <property type="entry name" value="P-loop containing nucleotide triphosphate hydrolases"/>
    <property type="match status" value="1"/>
</dbReference>
<evidence type="ECO:0000259" key="5">
    <source>
        <dbReference type="Pfam" id="PF13614"/>
    </source>
</evidence>
<evidence type="ECO:0000256" key="4">
    <source>
        <dbReference type="ARBA" id="ARBA00071824"/>
    </source>
</evidence>
<feature type="domain" description="AAA" evidence="5">
    <location>
        <begin position="5"/>
        <end position="185"/>
    </location>
</feature>
<protein>
    <recommendedName>
        <fullName evidence="4">Sporulation initiation inhibitor protein Soj</fullName>
    </recommendedName>
</protein>
<gene>
    <name evidence="6" type="primary">parA_4</name>
    <name evidence="6" type="ORF">Aargi30884_17040</name>
</gene>
<dbReference type="Pfam" id="PF13614">
    <property type="entry name" value="AAA_31"/>
    <property type="match status" value="1"/>
</dbReference>
<reference evidence="7" key="1">
    <citation type="submission" date="2019-05" db="EMBL/GenBank/DDBJ databases">
        <title>Complete genome sequencing of Absiella argi strain JCM 30884.</title>
        <authorList>
            <person name="Sakamoto M."/>
            <person name="Murakami T."/>
            <person name="Mori H."/>
        </authorList>
    </citation>
    <scope>NUCLEOTIDE SEQUENCE [LARGE SCALE GENOMIC DNA]</scope>
    <source>
        <strain evidence="7">JCM 30884</strain>
    </source>
</reference>
<keyword evidence="7" id="KW-1185">Reference proteome</keyword>
<dbReference type="CDD" id="cd02042">
    <property type="entry name" value="ParAB_family"/>
    <property type="match status" value="1"/>
</dbReference>
<dbReference type="PANTHER" id="PTHR13696:SF99">
    <property type="entry name" value="COBYRINIC ACID AC-DIAMIDE SYNTHASE"/>
    <property type="match status" value="1"/>
</dbReference>
<dbReference type="FunFam" id="3.40.50.300:FF:000285">
    <property type="entry name" value="Sporulation initiation inhibitor Soj"/>
    <property type="match status" value="1"/>
</dbReference>
<dbReference type="AlphaFoldDB" id="A0A6N4TJN4"/>
<evidence type="ECO:0000256" key="2">
    <source>
        <dbReference type="ARBA" id="ARBA00049360"/>
    </source>
</evidence>
<proteinExistence type="inferred from homology"/>
<dbReference type="InterPro" id="IPR027417">
    <property type="entry name" value="P-loop_NTPase"/>
</dbReference>
<dbReference type="EMBL" id="AP019695">
    <property type="protein sequence ID" value="BBK22801.1"/>
    <property type="molecule type" value="Genomic_DNA"/>
</dbReference>
<evidence type="ECO:0000313" key="7">
    <source>
        <dbReference type="Proteomes" id="UP000464754"/>
    </source>
</evidence>
<comment type="catalytic activity">
    <reaction evidence="2">
        <text>ATP + H2O = ADP + phosphate + H(+)</text>
        <dbReference type="Rhea" id="RHEA:13065"/>
        <dbReference type="ChEBI" id="CHEBI:15377"/>
        <dbReference type="ChEBI" id="CHEBI:15378"/>
        <dbReference type="ChEBI" id="CHEBI:30616"/>
        <dbReference type="ChEBI" id="CHEBI:43474"/>
        <dbReference type="ChEBI" id="CHEBI:456216"/>
    </reaction>
</comment>